<dbReference type="GO" id="GO:0005840">
    <property type="term" value="C:ribosome"/>
    <property type="evidence" value="ECO:0007669"/>
    <property type="project" value="UniProtKB-KW"/>
</dbReference>
<dbReference type="AlphaFoldDB" id="Q5ILK6"/>
<dbReference type="RefSeq" id="YP_209589.1">
    <property type="nucleotide sequence ID" value="NC_006862.1"/>
</dbReference>
<organism evidence="1">
    <name type="scientific">Heterostelium pallidum</name>
    <name type="common">Cellular slime mold</name>
    <name type="synonym">Polysphondylium pallidum</name>
    <dbReference type="NCBI Taxonomy" id="13642"/>
    <lineage>
        <taxon>Eukaryota</taxon>
        <taxon>Amoebozoa</taxon>
        <taxon>Evosea</taxon>
        <taxon>Eumycetozoa</taxon>
        <taxon>Dictyostelia</taxon>
        <taxon>Acytosteliales</taxon>
        <taxon>Acytosteliaceae</taxon>
        <taxon>Heterostelium</taxon>
    </lineage>
</organism>
<proteinExistence type="predicted"/>
<sequence length="191" mass="23231">MNYLKGYNNRILSKLYLNKVGQAQTRLNSVSLKEGKLELKVKKYSKELFDLYELISILEQNFMQKPQIKFNEVIERATNIKIRDLYINMNLYKENSENFFWFFILFILSDRRKRNLIEINNIDLNMAKVNIVIKDLKIFRKILWNNVSNIENQLQLNFFFKTSNSILSKYRLYFLLRYLLKIKKKKEYAKK</sequence>
<protein>
    <submittedName>
        <fullName evidence="1">Ribosomal protein L5</fullName>
    </submittedName>
</protein>
<gene>
    <name evidence="1" type="primary">rpl5</name>
</gene>
<dbReference type="GeneID" id="3283658"/>
<keyword evidence="1" id="KW-0687">Ribonucleoprotein</keyword>
<dbReference type="EMBL" id="AY700145">
    <property type="protein sequence ID" value="AAU00604.1"/>
    <property type="molecule type" value="Genomic_DNA"/>
</dbReference>
<accession>Q5ILK6</accession>
<reference evidence="1" key="1">
    <citation type="submission" date="2004-08" db="EMBL/GenBank/DDBJ databases">
        <title>Complete sequence of Polysphondylium pallidum and Hartmannella vermiformis mitochondrial DNAs.</title>
        <authorList>
            <person name="Burger G."/>
            <person name="Lohan A.J."/>
            <person name="Angata K."/>
            <person name="Lang B.F."/>
            <person name="Gray M.W."/>
        </authorList>
    </citation>
    <scope>NUCLEOTIDE SEQUENCE</scope>
    <source>
        <strain evidence="1">CK8</strain>
    </source>
</reference>
<keyword evidence="1" id="KW-0689">Ribosomal protein</keyword>
<name>Q5ILK6_HETPA</name>
<evidence type="ECO:0000313" key="1">
    <source>
        <dbReference type="EMBL" id="AAU00604.1"/>
    </source>
</evidence>
<keyword evidence="1" id="KW-0496">Mitochondrion</keyword>
<geneLocation type="mitochondrion" evidence="1"/>